<gene>
    <name evidence="1" type="ORF">HTY61_04485</name>
</gene>
<organism evidence="1 2">
    <name type="scientific">Oricola thermophila</name>
    <dbReference type="NCBI Taxonomy" id="2742145"/>
    <lineage>
        <taxon>Bacteria</taxon>
        <taxon>Pseudomonadati</taxon>
        <taxon>Pseudomonadota</taxon>
        <taxon>Alphaproteobacteria</taxon>
        <taxon>Hyphomicrobiales</taxon>
        <taxon>Ahrensiaceae</taxon>
        <taxon>Oricola</taxon>
    </lineage>
</organism>
<dbReference type="Proteomes" id="UP000509367">
    <property type="component" value="Chromosome"/>
</dbReference>
<dbReference type="RefSeq" id="WP_175275668.1">
    <property type="nucleotide sequence ID" value="NZ_CP054836.1"/>
</dbReference>
<reference evidence="1 2" key="1">
    <citation type="submission" date="2020-06" db="EMBL/GenBank/DDBJ databases">
        <title>Oricola thermophila sp. nov. isolated from a tidal sediments.</title>
        <authorList>
            <person name="Kwon K.K."/>
            <person name="Yang S.-H."/>
            <person name="Park M.-J."/>
        </authorList>
    </citation>
    <scope>NUCLEOTIDE SEQUENCE [LARGE SCALE GENOMIC DNA]</scope>
    <source>
        <strain evidence="1 2">MEBiC13590</strain>
    </source>
</reference>
<accession>A0A6N1V9U0</accession>
<protein>
    <submittedName>
        <fullName evidence="1">Uncharacterized protein</fullName>
    </submittedName>
</protein>
<evidence type="ECO:0000313" key="2">
    <source>
        <dbReference type="Proteomes" id="UP000509367"/>
    </source>
</evidence>
<dbReference type="KEGG" id="orm:HTY61_04485"/>
<sequence length="333" mass="37342">MFDYEHSLPIRQLIDKGHVTDEDVLNLRREVYRNGVVNREEASGLFAFDQHATKKPDSWREFFVEAIADYIVVQEAPRGYISEANAEWLIENISKDGVVDHRTELELLIKSMELANSVPPKLAAFALQQVANAVLEGKGVIARDRELKPGVIGETEVELLRRILYASGSDGSVAVTRNEAEVLFDLNDRTSEAENHPSWSELFIKAIACSVMAASGYEVPDREEALRREEWLNDTSVNLGGFFSRMFSGSLSAHMDAVRAETGSEAYYARRNAQMAGNIRSAEKVDKSEAAWLAERIGRDGKLHENEKELLAFLKKESPEIHPILQPLLDKVA</sequence>
<keyword evidence="2" id="KW-1185">Reference proteome</keyword>
<name>A0A6N1V9U0_9HYPH</name>
<proteinExistence type="predicted"/>
<evidence type="ECO:0000313" key="1">
    <source>
        <dbReference type="EMBL" id="QKV17771.1"/>
    </source>
</evidence>
<dbReference type="EMBL" id="CP054836">
    <property type="protein sequence ID" value="QKV17771.1"/>
    <property type="molecule type" value="Genomic_DNA"/>
</dbReference>
<dbReference type="AlphaFoldDB" id="A0A6N1V9U0"/>